<proteinExistence type="predicted"/>
<keyword evidence="1" id="KW-1133">Transmembrane helix</keyword>
<gene>
    <name evidence="2" type="ORF">Aargi30884_16530</name>
</gene>
<dbReference type="KEGG" id="aarg:Aargi30884_16530"/>
<sequence length="118" mass="14047">MAKRMTRREIEERRKIKKELQEKGIIPPDKPRLNRKKFAQEVCSEWENFNLSDYKKLYVFITVMAMMTNSGMYGAISKEDLGILKLKKCAMVLYEEMEKNKKMSYGEMIDLLSPIWKL</sequence>
<dbReference type="Proteomes" id="UP000464754">
    <property type="component" value="Chromosome"/>
</dbReference>
<keyword evidence="1" id="KW-0812">Transmembrane</keyword>
<accession>A0A6N4TIB4</accession>
<dbReference type="AlphaFoldDB" id="A0A6N4TIB4"/>
<keyword evidence="1" id="KW-0472">Membrane</keyword>
<evidence type="ECO:0000313" key="2">
    <source>
        <dbReference type="EMBL" id="BBK22750.1"/>
    </source>
</evidence>
<keyword evidence="3" id="KW-1185">Reference proteome</keyword>
<dbReference type="EMBL" id="AP019695">
    <property type="protein sequence ID" value="BBK22750.1"/>
    <property type="molecule type" value="Genomic_DNA"/>
</dbReference>
<evidence type="ECO:0000256" key="1">
    <source>
        <dbReference type="SAM" id="Phobius"/>
    </source>
</evidence>
<feature type="transmembrane region" description="Helical" evidence="1">
    <location>
        <begin position="57"/>
        <end position="76"/>
    </location>
</feature>
<dbReference type="RefSeq" id="WP_115716475.1">
    <property type="nucleotide sequence ID" value="NZ_AP019695.1"/>
</dbReference>
<evidence type="ECO:0000313" key="3">
    <source>
        <dbReference type="Proteomes" id="UP000464754"/>
    </source>
</evidence>
<organism evidence="2 3">
    <name type="scientific">Amedibacterium intestinale</name>
    <dbReference type="NCBI Taxonomy" id="2583452"/>
    <lineage>
        <taxon>Bacteria</taxon>
        <taxon>Bacillati</taxon>
        <taxon>Bacillota</taxon>
        <taxon>Erysipelotrichia</taxon>
        <taxon>Erysipelotrichales</taxon>
        <taxon>Erysipelotrichaceae</taxon>
        <taxon>Amedibacterium</taxon>
    </lineage>
</organism>
<protein>
    <recommendedName>
        <fullName evidence="4">Addiction module toxin RelE</fullName>
    </recommendedName>
</protein>
<name>A0A6N4TIB4_9FIRM</name>
<evidence type="ECO:0008006" key="4">
    <source>
        <dbReference type="Google" id="ProtNLM"/>
    </source>
</evidence>
<reference evidence="3" key="1">
    <citation type="submission" date="2019-05" db="EMBL/GenBank/DDBJ databases">
        <title>Complete genome sequencing of Absiella argi strain JCM 30884.</title>
        <authorList>
            <person name="Sakamoto M."/>
            <person name="Murakami T."/>
            <person name="Mori H."/>
        </authorList>
    </citation>
    <scope>NUCLEOTIDE SEQUENCE [LARGE SCALE GENOMIC DNA]</scope>
    <source>
        <strain evidence="3">JCM 30884</strain>
    </source>
</reference>